<evidence type="ECO:0000313" key="1">
    <source>
        <dbReference type="EMBL" id="KAK3915572.1"/>
    </source>
</evidence>
<dbReference type="Proteomes" id="UP001219518">
    <property type="component" value="Unassembled WGS sequence"/>
</dbReference>
<reference evidence="1" key="1">
    <citation type="submission" date="2021-07" db="EMBL/GenBank/DDBJ databases">
        <authorList>
            <person name="Catto M.A."/>
            <person name="Jacobson A."/>
            <person name="Kennedy G."/>
            <person name="Labadie P."/>
            <person name="Hunt B.G."/>
            <person name="Srinivasan R."/>
        </authorList>
    </citation>
    <scope>NUCLEOTIDE SEQUENCE</scope>
    <source>
        <strain evidence="1">PL_HMW_Pooled</strain>
        <tissue evidence="1">Head</tissue>
    </source>
</reference>
<dbReference type="PANTHER" id="PTHR16231:SF4">
    <property type="entry name" value="COMM DOMAIN-CONTAINING PROTEIN 4"/>
    <property type="match status" value="1"/>
</dbReference>
<dbReference type="PANTHER" id="PTHR16231">
    <property type="entry name" value="COMM DOMAIN-CONTAINING PROTEIN 4-8 FAMILY MEMBER"/>
    <property type="match status" value="1"/>
</dbReference>
<dbReference type="InterPro" id="IPR047155">
    <property type="entry name" value="COMMD4/6/7/8"/>
</dbReference>
<protein>
    <submittedName>
        <fullName evidence="1">COMM domain-containing protein 4</fullName>
    </submittedName>
</protein>
<evidence type="ECO:0000313" key="2">
    <source>
        <dbReference type="Proteomes" id="UP001219518"/>
    </source>
</evidence>
<dbReference type="Pfam" id="PF21672">
    <property type="entry name" value="COMM_HN"/>
    <property type="match status" value="1"/>
</dbReference>
<sequence>MKFRFCGDGDCPDWVLTEIPTLTLLTSIKMRLLCGLVAKALAGQDMDVERAKSLTADAKFGEADVQGAVAALRWLLGSASRHSVDADSFSSELQQLGLPREHAQAAAKVFGEHVAAITAHLKTLSLRVSSLEDVSCSPLAPHDAETDGILDRLFSLNLTVRDGVAGGSRTLDLVLSRLQLNDLLSELHRAKSMMDC</sequence>
<organism evidence="1 2">
    <name type="scientific">Frankliniella fusca</name>
    <dbReference type="NCBI Taxonomy" id="407009"/>
    <lineage>
        <taxon>Eukaryota</taxon>
        <taxon>Metazoa</taxon>
        <taxon>Ecdysozoa</taxon>
        <taxon>Arthropoda</taxon>
        <taxon>Hexapoda</taxon>
        <taxon>Insecta</taxon>
        <taxon>Pterygota</taxon>
        <taxon>Neoptera</taxon>
        <taxon>Paraneoptera</taxon>
        <taxon>Thysanoptera</taxon>
        <taxon>Terebrantia</taxon>
        <taxon>Thripoidea</taxon>
        <taxon>Thripidae</taxon>
        <taxon>Frankliniella</taxon>
    </lineage>
</organism>
<gene>
    <name evidence="1" type="ORF">KUF71_024715</name>
</gene>
<proteinExistence type="predicted"/>
<reference evidence="1" key="2">
    <citation type="journal article" date="2023" name="BMC Genomics">
        <title>Pest status, molecular evolution, and epigenetic factors derived from the genome assembly of Frankliniella fusca, a thysanopteran phytovirus vector.</title>
        <authorList>
            <person name="Catto M.A."/>
            <person name="Labadie P.E."/>
            <person name="Jacobson A.L."/>
            <person name="Kennedy G.G."/>
            <person name="Srinivasan R."/>
            <person name="Hunt B.G."/>
        </authorList>
    </citation>
    <scope>NUCLEOTIDE SEQUENCE</scope>
    <source>
        <strain evidence="1">PL_HMW_Pooled</strain>
    </source>
</reference>
<keyword evidence="2" id="KW-1185">Reference proteome</keyword>
<comment type="caution">
    <text evidence="1">The sequence shown here is derived from an EMBL/GenBank/DDBJ whole genome shotgun (WGS) entry which is preliminary data.</text>
</comment>
<dbReference type="AlphaFoldDB" id="A0AAE1H687"/>
<accession>A0AAE1H687</accession>
<name>A0AAE1H687_9NEOP</name>
<dbReference type="EMBL" id="JAHWGI010000441">
    <property type="protein sequence ID" value="KAK3915572.1"/>
    <property type="molecule type" value="Genomic_DNA"/>
</dbReference>